<evidence type="ECO:0000313" key="2">
    <source>
        <dbReference type="EMBL" id="GAB1252034.1"/>
    </source>
</evidence>
<feature type="domain" description="THIF-type NAD/FAD binding fold" evidence="1">
    <location>
        <begin position="13"/>
        <end position="232"/>
    </location>
</feature>
<dbReference type="EMBL" id="BAAFSF010000004">
    <property type="protein sequence ID" value="GAB1252034.1"/>
    <property type="molecule type" value="Genomic_DNA"/>
</dbReference>
<dbReference type="InterPro" id="IPR045886">
    <property type="entry name" value="ThiF/MoeB/HesA"/>
</dbReference>
<dbReference type="PANTHER" id="PTHR10953:SF102">
    <property type="entry name" value="ADENYLYLTRANSFERASE AND SULFURTRANSFERASE MOCS3"/>
    <property type="match status" value="1"/>
</dbReference>
<evidence type="ECO:0000259" key="1">
    <source>
        <dbReference type="Pfam" id="PF00899"/>
    </source>
</evidence>
<dbReference type="Pfam" id="PF00899">
    <property type="entry name" value="ThiF"/>
    <property type="match status" value="1"/>
</dbReference>
<evidence type="ECO:0000313" key="3">
    <source>
        <dbReference type="Proteomes" id="UP001628220"/>
    </source>
</evidence>
<comment type="caution">
    <text evidence="2">The sequence shown here is derived from an EMBL/GenBank/DDBJ whole genome shotgun (WGS) entry which is preliminary data.</text>
</comment>
<sequence>MAIQLTQEERLRYERQLMLPQIGEAEQLLLKKQRVLIVGSGGIGSPLVYYLAASGVGALRIVDGDVVSLSNLQRQILFQTADIGKPKAEVAALRAQAINPNCRAEGMVTRFTERNAIELISDCSIIVDATDNLSSRYLLDRVAQQANIPYLYGAIEGYLFQVALFTYREGQASYRELFPEYDADKEQLPVAVFGPAVGVLGSLMAAQVIKTMLHIGDTLENKLLQCDVRSLQCNLISL</sequence>
<dbReference type="InterPro" id="IPR000594">
    <property type="entry name" value="ThiF_NAD_FAD-bd"/>
</dbReference>
<dbReference type="InterPro" id="IPR035985">
    <property type="entry name" value="Ubiquitin-activating_enz"/>
</dbReference>
<reference evidence="2 3" key="1">
    <citation type="journal article" date="2025" name="Int. J. Syst. Evol. Microbiol.">
        <title>Desulfovibrio falkowii sp. nov., Porphyromonas miyakawae sp. nov., Mediterraneibacter flintii sp. nov. and Owariibacterium komagatae gen. nov., sp. nov., isolated from human faeces.</title>
        <authorList>
            <person name="Hamaguchi T."/>
            <person name="Ohara M."/>
            <person name="Hisatomi A."/>
            <person name="Sekiguchi K."/>
            <person name="Takeda J.I."/>
            <person name="Ueyama J."/>
            <person name="Ito M."/>
            <person name="Nishiwaki H."/>
            <person name="Ogi T."/>
            <person name="Hirayama M."/>
            <person name="Ohkuma M."/>
            <person name="Sakamoto M."/>
            <person name="Ohno K."/>
        </authorList>
    </citation>
    <scope>NUCLEOTIDE SEQUENCE [LARGE SCALE GENOMIC DNA]</scope>
    <source>
        <strain evidence="2 3">13CB11C</strain>
    </source>
</reference>
<dbReference type="PANTHER" id="PTHR10953">
    <property type="entry name" value="UBIQUITIN-ACTIVATING ENZYME E1"/>
    <property type="match status" value="1"/>
</dbReference>
<proteinExistence type="predicted"/>
<accession>A0ABQ0E2S8</accession>
<organism evidence="2 3">
    <name type="scientific">Porphyromonas miyakawae</name>
    <dbReference type="NCBI Taxonomy" id="3137470"/>
    <lineage>
        <taxon>Bacteria</taxon>
        <taxon>Pseudomonadati</taxon>
        <taxon>Bacteroidota</taxon>
        <taxon>Bacteroidia</taxon>
        <taxon>Bacteroidales</taxon>
        <taxon>Porphyromonadaceae</taxon>
        <taxon>Porphyromonas</taxon>
    </lineage>
</organism>
<name>A0ABQ0E2S8_9PORP</name>
<dbReference type="RefSeq" id="WP_411915805.1">
    <property type="nucleotide sequence ID" value="NZ_BAAFSF010000004.1"/>
</dbReference>
<dbReference type="Proteomes" id="UP001628220">
    <property type="component" value="Unassembled WGS sequence"/>
</dbReference>
<dbReference type="Gene3D" id="3.40.50.720">
    <property type="entry name" value="NAD(P)-binding Rossmann-like Domain"/>
    <property type="match status" value="1"/>
</dbReference>
<dbReference type="SUPFAM" id="SSF69572">
    <property type="entry name" value="Activating enzymes of the ubiquitin-like proteins"/>
    <property type="match status" value="1"/>
</dbReference>
<protein>
    <submittedName>
        <fullName evidence="2">HesA/MoeB/ThiF family protein</fullName>
    </submittedName>
</protein>
<dbReference type="CDD" id="cd00757">
    <property type="entry name" value="ThiF_MoeB_HesA_family"/>
    <property type="match status" value="1"/>
</dbReference>
<gene>
    <name evidence="2" type="ORF">Tsumi_11400</name>
</gene>
<keyword evidence="3" id="KW-1185">Reference proteome</keyword>